<dbReference type="InterPro" id="IPR036909">
    <property type="entry name" value="Cyt_c-like_dom_sf"/>
</dbReference>
<dbReference type="SUPFAM" id="SSF46626">
    <property type="entry name" value="Cytochrome c"/>
    <property type="match status" value="1"/>
</dbReference>
<dbReference type="GO" id="GO:0020037">
    <property type="term" value="F:heme binding"/>
    <property type="evidence" value="ECO:0007669"/>
    <property type="project" value="InterPro"/>
</dbReference>
<dbReference type="EMBL" id="JAFMYV010000012">
    <property type="protein sequence ID" value="MBO0939142.1"/>
    <property type="molecule type" value="Genomic_DNA"/>
</dbReference>
<evidence type="ECO:0000313" key="1">
    <source>
        <dbReference type="EMBL" id="MBO0939142.1"/>
    </source>
</evidence>
<dbReference type="Gene3D" id="1.10.760.10">
    <property type="entry name" value="Cytochrome c-like domain"/>
    <property type="match status" value="1"/>
</dbReference>
<comment type="caution">
    <text evidence="1">The sequence shown here is derived from an EMBL/GenBank/DDBJ whole genome shotgun (WGS) entry which is preliminary data.</text>
</comment>
<name>A0A939K3D6_9BACT</name>
<dbReference type="GO" id="GO:0009055">
    <property type="term" value="F:electron transfer activity"/>
    <property type="evidence" value="ECO:0007669"/>
    <property type="project" value="InterPro"/>
</dbReference>
<proteinExistence type="predicted"/>
<organism evidence="1 2">
    <name type="scientific">Fibrella rubiginis</name>
    <dbReference type="NCBI Taxonomy" id="2817060"/>
    <lineage>
        <taxon>Bacteria</taxon>
        <taxon>Pseudomonadati</taxon>
        <taxon>Bacteroidota</taxon>
        <taxon>Cytophagia</taxon>
        <taxon>Cytophagales</taxon>
        <taxon>Spirosomataceae</taxon>
        <taxon>Fibrella</taxon>
    </lineage>
</organism>
<evidence type="ECO:0000313" key="2">
    <source>
        <dbReference type="Proteomes" id="UP000664034"/>
    </source>
</evidence>
<protein>
    <recommendedName>
        <fullName evidence="3">Sulfite dehydrogenase (Cytochrome) subunit SorB</fullName>
    </recommendedName>
</protein>
<sequence length="133" mass="14929">MKSILFLTLVAIGFLSLQTGTPPALSGASGAPTSVADTVKTDPETGLAVDNNLALVRTHCTGCHSTKLIRQNRFTRDGWKQKIRWMQRTQKLWDLGEAEPAVLDYLTKYYGPDDKPFDGRRLPLRTDRWHAMN</sequence>
<keyword evidence="2" id="KW-1185">Reference proteome</keyword>
<accession>A0A939K3D6</accession>
<reference evidence="1" key="1">
    <citation type="submission" date="2021-03" db="EMBL/GenBank/DDBJ databases">
        <title>Fibrella sp. HMF5335 genome sequencing and assembly.</title>
        <authorList>
            <person name="Kang H."/>
            <person name="Kim H."/>
            <person name="Bae S."/>
            <person name="Joh K."/>
        </authorList>
    </citation>
    <scope>NUCLEOTIDE SEQUENCE</scope>
    <source>
        <strain evidence="1">HMF5335</strain>
    </source>
</reference>
<evidence type="ECO:0008006" key="3">
    <source>
        <dbReference type="Google" id="ProtNLM"/>
    </source>
</evidence>
<dbReference type="AlphaFoldDB" id="A0A939K3D6"/>
<dbReference type="Proteomes" id="UP000664034">
    <property type="component" value="Unassembled WGS sequence"/>
</dbReference>
<dbReference type="RefSeq" id="WP_207366673.1">
    <property type="nucleotide sequence ID" value="NZ_JAFMYV010000012.1"/>
</dbReference>
<gene>
    <name evidence="1" type="ORF">J2I47_21485</name>
</gene>